<evidence type="ECO:0000256" key="2">
    <source>
        <dbReference type="ARBA" id="ARBA00022705"/>
    </source>
</evidence>
<dbReference type="Pfam" id="PF16900">
    <property type="entry name" value="REPA_OB_2"/>
    <property type="match status" value="1"/>
</dbReference>
<dbReference type="GO" id="GO:0003677">
    <property type="term" value="F:DNA binding"/>
    <property type="evidence" value="ECO:0007669"/>
    <property type="project" value="UniProtKB-KW"/>
</dbReference>
<evidence type="ECO:0000313" key="7">
    <source>
        <dbReference type="Proteomes" id="UP000663881"/>
    </source>
</evidence>
<dbReference type="InterPro" id="IPR012340">
    <property type="entry name" value="NA-bd_OB-fold"/>
</dbReference>
<dbReference type="SUPFAM" id="SSF50249">
    <property type="entry name" value="Nucleic acid-binding proteins"/>
    <property type="match status" value="1"/>
</dbReference>
<dbReference type="GO" id="GO:0006260">
    <property type="term" value="P:DNA replication"/>
    <property type="evidence" value="ECO:0007669"/>
    <property type="project" value="UniProtKB-KW"/>
</dbReference>
<evidence type="ECO:0000259" key="5">
    <source>
        <dbReference type="Pfam" id="PF16900"/>
    </source>
</evidence>
<evidence type="ECO:0000256" key="1">
    <source>
        <dbReference type="ARBA" id="ARBA00004123"/>
    </source>
</evidence>
<evidence type="ECO:0000313" key="6">
    <source>
        <dbReference type="EMBL" id="CAF4130485.1"/>
    </source>
</evidence>
<dbReference type="GO" id="GO:0005634">
    <property type="term" value="C:nucleus"/>
    <property type="evidence" value="ECO:0007669"/>
    <property type="project" value="UniProtKB-SubCell"/>
</dbReference>
<keyword evidence="4" id="KW-0539">Nucleus</keyword>
<comment type="subcellular location">
    <subcellularLocation>
        <location evidence="1">Nucleus</location>
    </subcellularLocation>
</comment>
<keyword evidence="2" id="KW-0235">DNA replication</keyword>
<dbReference type="AlphaFoldDB" id="A0A819WRM7"/>
<accession>A0A819WRM7</accession>
<comment type="caution">
    <text evidence="6">The sequence shown here is derived from an EMBL/GenBank/DDBJ whole genome shotgun (WGS) entry which is preliminary data.</text>
</comment>
<sequence length="398" mass="45313">HIAKAIVKPVNRQYNKLSSNYEIYVTQDTIINYCSTDTLLHAPTIRYNFVQLCDVQNQRTNSVIDVIGIVDVVLDPAVVTNNIDQKSYIKRTIHMIDETGSIPVTLWQDQATNFNDNNNSVLAFEGIKVHDYNGCRSLSTTPTTYLKYNPIDTERTETLKQWFKHYSKNPTKHINSSIIETCVQQIPYKTLTQVVVEYVANHNKNIYFRVKALCTHIDKYNLIYKITINHIDHNTLVNTCHSLKKMKIDTSNQQNEEANLKLNSIVDNHVDEMSQIHSNEAYNASLISLSSSSSNDGSSLYNTRTLSDNEILEDQNISNIHENSTFFANTSTSMTPPMFVSIETQTVSKCTVDAFTQTTHDIYISVENYTVTSATSTEDVVTDEDIVKYLTKKRCKES</sequence>
<name>A0A819WRM7_9BILA</name>
<protein>
    <recommendedName>
        <fullName evidence="5">Replication protein A OB domain-containing protein</fullName>
    </recommendedName>
</protein>
<organism evidence="6 7">
    <name type="scientific">Adineta steineri</name>
    <dbReference type="NCBI Taxonomy" id="433720"/>
    <lineage>
        <taxon>Eukaryota</taxon>
        <taxon>Metazoa</taxon>
        <taxon>Spiralia</taxon>
        <taxon>Gnathifera</taxon>
        <taxon>Rotifera</taxon>
        <taxon>Eurotatoria</taxon>
        <taxon>Bdelloidea</taxon>
        <taxon>Adinetida</taxon>
        <taxon>Adinetidae</taxon>
        <taxon>Adineta</taxon>
    </lineage>
</organism>
<dbReference type="EMBL" id="CAJOAY010006125">
    <property type="protein sequence ID" value="CAF4130485.1"/>
    <property type="molecule type" value="Genomic_DNA"/>
</dbReference>
<evidence type="ECO:0000256" key="4">
    <source>
        <dbReference type="ARBA" id="ARBA00023242"/>
    </source>
</evidence>
<keyword evidence="3" id="KW-0238">DNA-binding</keyword>
<dbReference type="InterPro" id="IPR031657">
    <property type="entry name" value="REPA_OB_2"/>
</dbReference>
<dbReference type="Gene3D" id="2.40.50.140">
    <property type="entry name" value="Nucleic acid-binding proteins"/>
    <property type="match status" value="1"/>
</dbReference>
<reference evidence="6" key="1">
    <citation type="submission" date="2021-02" db="EMBL/GenBank/DDBJ databases">
        <authorList>
            <person name="Nowell W R."/>
        </authorList>
    </citation>
    <scope>NUCLEOTIDE SEQUENCE</scope>
</reference>
<dbReference type="FunFam" id="2.40.50.140:FF:000064">
    <property type="entry name" value="Replication protein A subunit"/>
    <property type="match status" value="1"/>
</dbReference>
<feature type="domain" description="Replication protein A OB" evidence="5">
    <location>
        <begin position="52"/>
        <end position="148"/>
    </location>
</feature>
<dbReference type="Proteomes" id="UP000663881">
    <property type="component" value="Unassembled WGS sequence"/>
</dbReference>
<feature type="non-terminal residue" evidence="6">
    <location>
        <position position="1"/>
    </location>
</feature>
<proteinExistence type="predicted"/>
<evidence type="ECO:0000256" key="3">
    <source>
        <dbReference type="ARBA" id="ARBA00023125"/>
    </source>
</evidence>
<dbReference type="CDD" id="cd04475">
    <property type="entry name" value="RPA1_DBD_B"/>
    <property type="match status" value="1"/>
</dbReference>
<gene>
    <name evidence="6" type="ORF">OKA104_LOCUS37226</name>
</gene>